<feature type="transmembrane region" description="Helical" evidence="7">
    <location>
        <begin position="135"/>
        <end position="155"/>
    </location>
</feature>
<feature type="transmembrane region" description="Helical" evidence="7">
    <location>
        <begin position="267"/>
        <end position="288"/>
    </location>
</feature>
<evidence type="ECO:0000256" key="3">
    <source>
        <dbReference type="ARBA" id="ARBA00022475"/>
    </source>
</evidence>
<feature type="transmembrane region" description="Helical" evidence="7">
    <location>
        <begin position="167"/>
        <end position="186"/>
    </location>
</feature>
<evidence type="ECO:0000256" key="5">
    <source>
        <dbReference type="ARBA" id="ARBA00022989"/>
    </source>
</evidence>
<dbReference type="SUPFAM" id="SSF103473">
    <property type="entry name" value="MFS general substrate transporter"/>
    <property type="match status" value="1"/>
</dbReference>
<dbReference type="GO" id="GO:0022857">
    <property type="term" value="F:transmembrane transporter activity"/>
    <property type="evidence" value="ECO:0007669"/>
    <property type="project" value="InterPro"/>
</dbReference>
<feature type="transmembrane region" description="Helical" evidence="7">
    <location>
        <begin position="43"/>
        <end position="67"/>
    </location>
</feature>
<dbReference type="InterPro" id="IPR011701">
    <property type="entry name" value="MFS"/>
</dbReference>
<keyword evidence="10" id="KW-1185">Reference proteome</keyword>
<feature type="transmembrane region" description="Helical" evidence="7">
    <location>
        <begin position="438"/>
        <end position="459"/>
    </location>
</feature>
<dbReference type="InterPro" id="IPR020846">
    <property type="entry name" value="MFS_dom"/>
</dbReference>
<comment type="subcellular location">
    <subcellularLocation>
        <location evidence="1">Cell membrane</location>
        <topology evidence="1">Multi-pass membrane protein</topology>
    </subcellularLocation>
</comment>
<keyword evidence="2" id="KW-0813">Transport</keyword>
<evidence type="ECO:0000256" key="1">
    <source>
        <dbReference type="ARBA" id="ARBA00004651"/>
    </source>
</evidence>
<evidence type="ECO:0000313" key="9">
    <source>
        <dbReference type="EMBL" id="ORX49353.1"/>
    </source>
</evidence>
<feature type="domain" description="Major facilitator superfamily (MFS) profile" evidence="8">
    <location>
        <begin position="45"/>
        <end position="519"/>
    </location>
</feature>
<feature type="transmembrane region" description="Helical" evidence="7">
    <location>
        <begin position="496"/>
        <end position="514"/>
    </location>
</feature>
<comment type="caution">
    <text evidence="9">The sequence shown here is derived from an EMBL/GenBank/DDBJ whole genome shotgun (WGS) entry which is preliminary data.</text>
</comment>
<feature type="transmembrane region" description="Helical" evidence="7">
    <location>
        <begin position="234"/>
        <end position="255"/>
    </location>
</feature>
<evidence type="ECO:0000256" key="2">
    <source>
        <dbReference type="ARBA" id="ARBA00022448"/>
    </source>
</evidence>
<reference evidence="9 10" key="2">
    <citation type="submission" date="2016-08" db="EMBL/GenBank/DDBJ databases">
        <title>Pervasive Adenine N6-methylation of Active Genes in Fungi.</title>
        <authorList>
            <consortium name="DOE Joint Genome Institute"/>
            <person name="Mondo S.J."/>
            <person name="Dannebaum R.O."/>
            <person name="Kuo R.C."/>
            <person name="Labutti K."/>
            <person name="Haridas S."/>
            <person name="Kuo A."/>
            <person name="Salamov A."/>
            <person name="Ahrendt S.R."/>
            <person name="Lipzen A."/>
            <person name="Sullivan W."/>
            <person name="Andreopoulos W.B."/>
            <person name="Clum A."/>
            <person name="Lindquist E."/>
            <person name="Daum C."/>
            <person name="Ramamoorthy G.K."/>
            <person name="Gryganskyi A."/>
            <person name="Culley D."/>
            <person name="Magnuson J.K."/>
            <person name="James T.Y."/>
            <person name="O'Malley M.A."/>
            <person name="Stajich J.E."/>
            <person name="Spatafora J.W."/>
            <person name="Visel A."/>
            <person name="Grigoriev I.V."/>
        </authorList>
    </citation>
    <scope>NUCLEOTIDE SEQUENCE [LARGE SCALE GENOMIC DNA]</scope>
    <source>
        <strain evidence="10">finn</strain>
    </source>
</reference>
<dbReference type="Gene3D" id="1.20.1720.10">
    <property type="entry name" value="Multidrug resistance protein D"/>
    <property type="match status" value="1"/>
</dbReference>
<dbReference type="FunFam" id="1.20.1720.10:FF:000004">
    <property type="entry name" value="EmrB/QacA family drug resistance transporter"/>
    <property type="match status" value="1"/>
</dbReference>
<gene>
    <name evidence="9" type="ORF">BCR36DRAFT_412867</name>
</gene>
<keyword evidence="6 7" id="KW-0472">Membrane</keyword>
<dbReference type="PANTHER" id="PTHR23501:SF191">
    <property type="entry name" value="VACUOLAR BASIC AMINO ACID TRANSPORTER 4"/>
    <property type="match status" value="1"/>
</dbReference>
<feature type="transmembrane region" description="Helical" evidence="7">
    <location>
        <begin position="370"/>
        <end position="389"/>
    </location>
</feature>
<feature type="transmembrane region" description="Helical" evidence="7">
    <location>
        <begin position="110"/>
        <end position="129"/>
    </location>
</feature>
<keyword evidence="4 7" id="KW-0812">Transmembrane</keyword>
<dbReference type="PANTHER" id="PTHR23501">
    <property type="entry name" value="MAJOR FACILITATOR SUPERFAMILY"/>
    <property type="match status" value="1"/>
</dbReference>
<dbReference type="PRINTS" id="PR01036">
    <property type="entry name" value="TCRTETB"/>
</dbReference>
<sequence>MDITENNIKADEKVQEGENEKVKEIIENDEDFIKYKFSKSKFALIYTSIVLSLVMSNLDTTIISTALPKINSDFNSYNNFTWIITVYMLTNTAIQPLCGKFADIFGCRTLIILILIIFTGASLLCGVAPNIGVLIIGRALQGLGSGGIIALTYIILADITSIRKRGLYMGVNGAIYAFTSVTGPLLGGFLTDHKTWRWSFYINLPIGVVCILFFYLFFKIPIERSSFMEKFKRIDFLGTFTLISCLVCILLGLNWGGSKYSWGSAPVISLFAIGIVLLILYIIIEFKYAEEPITPPALFKYRNITTSSITNFLEGIIFLNVINTLPLLYQDGRLFTATHAGLRLVPISAFLTVSAMGSGYLIGKFGRIDIFIKLGCFFSIFAVYLISLIGIDTDYWIEFLIFILYGLSCGVIYQNCIMVAQQAAPAEYLSISTTITSFFNYIGGAIGVAVYGALLQNFFPKYYRNHYPEASTVTVNDVHHIPEGNRIYIEAIQKTYLYSIFPVTILLYISSLFIRNNKAKKNKKNDDDVVVNVAISNN</sequence>
<feature type="transmembrane region" description="Helical" evidence="7">
    <location>
        <begin position="198"/>
        <end position="222"/>
    </location>
</feature>
<proteinExistence type="predicted"/>
<dbReference type="InterPro" id="IPR036259">
    <property type="entry name" value="MFS_trans_sf"/>
</dbReference>
<protein>
    <submittedName>
        <fullName evidence="9">MFS general substrate transporter</fullName>
    </submittedName>
</protein>
<evidence type="ECO:0000259" key="8">
    <source>
        <dbReference type="PROSITE" id="PS50850"/>
    </source>
</evidence>
<dbReference type="InterPro" id="IPR004638">
    <property type="entry name" value="EmrB-like"/>
</dbReference>
<keyword evidence="5 7" id="KW-1133">Transmembrane helix</keyword>
<dbReference type="CDD" id="cd17502">
    <property type="entry name" value="MFS_Azr1_MDR_like"/>
    <property type="match status" value="1"/>
</dbReference>
<reference evidence="9 10" key="1">
    <citation type="submission" date="2016-08" db="EMBL/GenBank/DDBJ databases">
        <title>Genomes of anaerobic fungi encode conserved fungal cellulosomes for biomass hydrolysis.</title>
        <authorList>
            <consortium name="DOE Joint Genome Institute"/>
            <person name="Haitjema C.H."/>
            <person name="Gilmore S.P."/>
            <person name="Henske J.K."/>
            <person name="Solomon K.V."/>
            <person name="De Groot R."/>
            <person name="Kuo A."/>
            <person name="Mondo S.J."/>
            <person name="Salamov A.A."/>
            <person name="Labutti K."/>
            <person name="Zhao Z."/>
            <person name="Chiniquy J."/>
            <person name="Barry K."/>
            <person name="Brewer H.M."/>
            <person name="Purvine S.O."/>
            <person name="Wright A.T."/>
            <person name="Boxma B."/>
            <person name="Van Alen T."/>
            <person name="Hackstein J.H."/>
            <person name="Baker S.E."/>
            <person name="Grigoriev I.V."/>
            <person name="O'Malley M.A."/>
        </authorList>
    </citation>
    <scope>NUCLEOTIDE SEQUENCE [LARGE SCALE GENOMIC DNA]</scope>
    <source>
        <strain evidence="10">finn</strain>
    </source>
</reference>
<name>A0A1Y1V905_9FUNG</name>
<dbReference type="NCBIfam" id="TIGR00711">
    <property type="entry name" value="efflux_EmrB"/>
    <property type="match status" value="1"/>
</dbReference>
<feature type="transmembrane region" description="Helical" evidence="7">
    <location>
        <begin position="79"/>
        <end position="98"/>
    </location>
</feature>
<evidence type="ECO:0000313" key="10">
    <source>
        <dbReference type="Proteomes" id="UP000193719"/>
    </source>
</evidence>
<dbReference type="OrthoDB" id="2147446at2759"/>
<feature type="transmembrane region" description="Helical" evidence="7">
    <location>
        <begin position="341"/>
        <end position="363"/>
    </location>
</feature>
<dbReference type="STRING" id="1754191.A0A1Y1V905"/>
<dbReference type="Proteomes" id="UP000193719">
    <property type="component" value="Unassembled WGS sequence"/>
</dbReference>
<feature type="transmembrane region" description="Helical" evidence="7">
    <location>
        <begin position="309"/>
        <end position="329"/>
    </location>
</feature>
<organism evidence="9 10">
    <name type="scientific">Piromyces finnis</name>
    <dbReference type="NCBI Taxonomy" id="1754191"/>
    <lineage>
        <taxon>Eukaryota</taxon>
        <taxon>Fungi</taxon>
        <taxon>Fungi incertae sedis</taxon>
        <taxon>Chytridiomycota</taxon>
        <taxon>Chytridiomycota incertae sedis</taxon>
        <taxon>Neocallimastigomycetes</taxon>
        <taxon>Neocallimastigales</taxon>
        <taxon>Neocallimastigaceae</taxon>
        <taxon>Piromyces</taxon>
    </lineage>
</organism>
<feature type="transmembrane region" description="Helical" evidence="7">
    <location>
        <begin position="395"/>
        <end position="417"/>
    </location>
</feature>
<evidence type="ECO:0000256" key="6">
    <source>
        <dbReference type="ARBA" id="ARBA00023136"/>
    </source>
</evidence>
<dbReference type="Pfam" id="PF07690">
    <property type="entry name" value="MFS_1"/>
    <property type="match status" value="1"/>
</dbReference>
<dbReference type="Gene3D" id="1.20.1250.20">
    <property type="entry name" value="MFS general substrate transporter like domains"/>
    <property type="match status" value="1"/>
</dbReference>
<keyword evidence="3" id="KW-1003">Cell membrane</keyword>
<evidence type="ECO:0000256" key="4">
    <source>
        <dbReference type="ARBA" id="ARBA00022692"/>
    </source>
</evidence>
<dbReference type="GO" id="GO:0005886">
    <property type="term" value="C:plasma membrane"/>
    <property type="evidence" value="ECO:0007669"/>
    <property type="project" value="UniProtKB-SubCell"/>
</dbReference>
<accession>A0A1Y1V905</accession>
<dbReference type="EMBL" id="MCFH01000024">
    <property type="protein sequence ID" value="ORX49353.1"/>
    <property type="molecule type" value="Genomic_DNA"/>
</dbReference>
<dbReference type="PROSITE" id="PS50850">
    <property type="entry name" value="MFS"/>
    <property type="match status" value="1"/>
</dbReference>
<dbReference type="AlphaFoldDB" id="A0A1Y1V905"/>
<evidence type="ECO:0000256" key="7">
    <source>
        <dbReference type="SAM" id="Phobius"/>
    </source>
</evidence>